<keyword evidence="5" id="KW-1185">Reference proteome</keyword>
<feature type="repeat" description="ANK" evidence="3">
    <location>
        <begin position="420"/>
        <end position="452"/>
    </location>
</feature>
<dbReference type="GO" id="GO:0005737">
    <property type="term" value="C:cytoplasm"/>
    <property type="evidence" value="ECO:0007669"/>
    <property type="project" value="TreeGrafter"/>
</dbReference>
<feature type="repeat" description="ANK" evidence="3">
    <location>
        <begin position="385"/>
        <end position="417"/>
    </location>
</feature>
<dbReference type="SUPFAM" id="SSF48403">
    <property type="entry name" value="Ankyrin repeat"/>
    <property type="match status" value="2"/>
</dbReference>
<feature type="repeat" description="ANK" evidence="3">
    <location>
        <begin position="453"/>
        <end position="485"/>
    </location>
</feature>
<dbReference type="PROSITE" id="PS50088">
    <property type="entry name" value="ANK_REPEAT"/>
    <property type="match status" value="10"/>
</dbReference>
<evidence type="ECO:0000313" key="5">
    <source>
        <dbReference type="Proteomes" id="UP001370758"/>
    </source>
</evidence>
<protein>
    <submittedName>
        <fullName evidence="4">Uncharacterized protein</fullName>
    </submittedName>
</protein>
<dbReference type="SMART" id="SM00248">
    <property type="entry name" value="ANK"/>
    <property type="match status" value="15"/>
</dbReference>
<dbReference type="Gene3D" id="1.25.40.20">
    <property type="entry name" value="Ankyrin repeat-containing domain"/>
    <property type="match status" value="5"/>
</dbReference>
<feature type="repeat" description="ANK" evidence="3">
    <location>
        <begin position="519"/>
        <end position="553"/>
    </location>
</feature>
<keyword evidence="1" id="KW-0677">Repeat</keyword>
<dbReference type="EMBL" id="JAVHJL010000002">
    <property type="protein sequence ID" value="KAK6510309.1"/>
    <property type="molecule type" value="Genomic_DNA"/>
</dbReference>
<dbReference type="PANTHER" id="PTHR24198">
    <property type="entry name" value="ANKYRIN REPEAT AND PROTEIN KINASE DOMAIN-CONTAINING PROTEIN"/>
    <property type="match status" value="1"/>
</dbReference>
<dbReference type="SUPFAM" id="SSF57850">
    <property type="entry name" value="RING/U-box"/>
    <property type="match status" value="1"/>
</dbReference>
<feature type="repeat" description="ANK" evidence="3">
    <location>
        <begin position="486"/>
        <end position="518"/>
    </location>
</feature>
<reference evidence="4 5" key="1">
    <citation type="submission" date="2023-08" db="EMBL/GenBank/DDBJ databases">
        <authorList>
            <person name="Palmer J.M."/>
        </authorList>
    </citation>
    <scope>NUCLEOTIDE SEQUENCE [LARGE SCALE GENOMIC DNA]</scope>
    <source>
        <strain evidence="4 5">TWF481</strain>
    </source>
</reference>
<dbReference type="Pfam" id="PF00023">
    <property type="entry name" value="Ank"/>
    <property type="match status" value="3"/>
</dbReference>
<dbReference type="InterPro" id="IPR036770">
    <property type="entry name" value="Ankyrin_rpt-contain_sf"/>
</dbReference>
<comment type="caution">
    <text evidence="4">The sequence shown here is derived from an EMBL/GenBank/DDBJ whole genome shotgun (WGS) entry which is preliminary data.</text>
</comment>
<feature type="repeat" description="ANK" evidence="3">
    <location>
        <begin position="288"/>
        <end position="320"/>
    </location>
</feature>
<accession>A0AAV9WNA1</accession>
<name>A0AAV9WNA1_9PEZI</name>
<feature type="repeat" description="ANK" evidence="3">
    <location>
        <begin position="145"/>
        <end position="177"/>
    </location>
</feature>
<evidence type="ECO:0000256" key="1">
    <source>
        <dbReference type="ARBA" id="ARBA00022737"/>
    </source>
</evidence>
<evidence type="ECO:0000256" key="3">
    <source>
        <dbReference type="PROSITE-ProRule" id="PRU00023"/>
    </source>
</evidence>
<dbReference type="PANTHER" id="PTHR24198:SF165">
    <property type="entry name" value="ANKYRIN REPEAT-CONTAINING PROTEIN-RELATED"/>
    <property type="match status" value="1"/>
</dbReference>
<dbReference type="PROSITE" id="PS50297">
    <property type="entry name" value="ANK_REP_REGION"/>
    <property type="match status" value="10"/>
</dbReference>
<evidence type="ECO:0000313" key="4">
    <source>
        <dbReference type="EMBL" id="KAK6510309.1"/>
    </source>
</evidence>
<dbReference type="Proteomes" id="UP001370758">
    <property type="component" value="Unassembled WGS sequence"/>
</dbReference>
<dbReference type="Pfam" id="PF12796">
    <property type="entry name" value="Ank_2"/>
    <property type="match status" value="4"/>
</dbReference>
<dbReference type="InterPro" id="IPR002110">
    <property type="entry name" value="Ankyrin_rpt"/>
</dbReference>
<organism evidence="4 5">
    <name type="scientific">Arthrobotrys musiformis</name>
    <dbReference type="NCBI Taxonomy" id="47236"/>
    <lineage>
        <taxon>Eukaryota</taxon>
        <taxon>Fungi</taxon>
        <taxon>Dikarya</taxon>
        <taxon>Ascomycota</taxon>
        <taxon>Pezizomycotina</taxon>
        <taxon>Orbiliomycetes</taxon>
        <taxon>Orbiliales</taxon>
        <taxon>Orbiliaceae</taxon>
        <taxon>Arthrobotrys</taxon>
    </lineage>
</organism>
<sequence>MKFLDSALNVEAAAQEMLAERTRERHPRFLPQEVDDGYDYSQRVPQGVTALHLVAYFGANNIVDHLLAQSDLDVEDSNQQTPILFALRYGNATTAKLLLERGADPGKRDRYDRNTLLWAAKNGHTLVVTLLLQNGGIQVNAKDKYGMTSLQWAAWEGHEAIASLLLNHGADMEVGAEDGITPLVLAIEGNSDAVVSLLVQGGAQLDAEYRIKTVYKPLKMSYKDLRESTWDDPLLRGLGYLCEPSRERKAAGDSFNFKKRVEFLDFGSEIDLVLTGHRIRLLRGKTGVARTPLFRAAEKGLESIAEILINNGAKVGSANNLYQLLLLESFLISQGVVDNLLKHGSRVYGIAGLDPLFLAVASDSWEEAKQLLDSGANANCRCAGYNLTPLDVAVFRGDEKFAELLLENGAIVKTDSRDEEGRTVLHWAAERSLVGITQLLLDHGAEIDIQDDDHYTPLLIAVEGGAKEVVELLLQNGAAVDSRDITGHTGLHFAAFERNQEIVQLLLNYGSQVDSKRHDGVTPLYIATSMDDPDEEVVELLLKKGADVNLLSKYSRTLLAVAARKGNKRMLELLLAAEKVEVDRKSHDGSTPLSIAVKNGHEEAVKMLLATNAVNIQSEDAFGRSVLWWAKRQGHHNIRKLLIEDARRRGITLPDVDVPERGYAGSGKVVRACDICDLLLFKDSVFYHCGTCNGGDFDLCVDCVAVGAHCLDKSHGVTKEGTDESSNLDP</sequence>
<feature type="repeat" description="ANK" evidence="3">
    <location>
        <begin position="588"/>
        <end position="613"/>
    </location>
</feature>
<proteinExistence type="predicted"/>
<keyword evidence="2 3" id="KW-0040">ANK repeat</keyword>
<dbReference type="AlphaFoldDB" id="A0AAV9WNA1"/>
<feature type="repeat" description="ANK" evidence="3">
    <location>
        <begin position="78"/>
        <end position="110"/>
    </location>
</feature>
<feature type="repeat" description="ANK" evidence="3">
    <location>
        <begin position="178"/>
        <end position="210"/>
    </location>
</feature>
<evidence type="ECO:0000256" key="2">
    <source>
        <dbReference type="ARBA" id="ARBA00023043"/>
    </source>
</evidence>
<dbReference type="PRINTS" id="PR01415">
    <property type="entry name" value="ANKYRIN"/>
</dbReference>
<gene>
    <name evidence="4" type="ORF">TWF481_005025</name>
</gene>